<accession>A0A0N1F771</accession>
<dbReference type="AlphaFoldDB" id="A0A0N1F771"/>
<dbReference type="EMBL" id="LGSZ01000025">
    <property type="protein sequence ID" value="KPH81995.1"/>
    <property type="molecule type" value="Genomic_DNA"/>
</dbReference>
<evidence type="ECO:0000313" key="3">
    <source>
        <dbReference type="Proteomes" id="UP000037822"/>
    </source>
</evidence>
<comment type="caution">
    <text evidence="2">The sequence shown here is derived from an EMBL/GenBank/DDBJ whole genome shotgun (WGS) entry which is preliminary data.</text>
</comment>
<dbReference type="GO" id="GO:0003677">
    <property type="term" value="F:DNA binding"/>
    <property type="evidence" value="ECO:0007669"/>
    <property type="project" value="InterPro"/>
</dbReference>
<dbReference type="InterPro" id="IPR035965">
    <property type="entry name" value="PAS-like_dom_sf"/>
</dbReference>
<name>A0A0N1F771_9HYPH</name>
<organism evidence="2 3">
    <name type="scientific">Bosea vaviloviae</name>
    <dbReference type="NCBI Taxonomy" id="1526658"/>
    <lineage>
        <taxon>Bacteria</taxon>
        <taxon>Pseudomonadati</taxon>
        <taxon>Pseudomonadota</taxon>
        <taxon>Alphaproteobacteria</taxon>
        <taxon>Hyphomicrobiales</taxon>
        <taxon>Boseaceae</taxon>
        <taxon>Bosea</taxon>
    </lineage>
</organism>
<protein>
    <recommendedName>
        <fullName evidence="1">HTH luxR-type domain-containing protein</fullName>
    </recommendedName>
</protein>
<proteinExistence type="predicted"/>
<dbReference type="SMART" id="SM00421">
    <property type="entry name" value="HTH_LUXR"/>
    <property type="match status" value="1"/>
</dbReference>
<dbReference type="OrthoDB" id="5497412at2"/>
<reference evidence="2 3" key="1">
    <citation type="submission" date="2015-07" db="EMBL/GenBank/DDBJ databases">
        <title>Whole genome sequencing of Bosea vaviloviae isolated from cave pool.</title>
        <authorList>
            <person name="Tan N.E.H."/>
            <person name="Lee Y.P."/>
            <person name="Gan H.M."/>
            <person name="Barton H."/>
            <person name="Savka M.A."/>
        </authorList>
    </citation>
    <scope>NUCLEOTIDE SEQUENCE [LARGE SCALE GENOMIC DNA]</scope>
    <source>
        <strain evidence="2 3">SD260</strain>
    </source>
</reference>
<dbReference type="PATRIC" id="fig|1526658.3.peg.5671"/>
<dbReference type="InterPro" id="IPR036388">
    <property type="entry name" value="WH-like_DNA-bd_sf"/>
</dbReference>
<dbReference type="InterPro" id="IPR016032">
    <property type="entry name" value="Sig_transdc_resp-reg_C-effctor"/>
</dbReference>
<evidence type="ECO:0000259" key="1">
    <source>
        <dbReference type="SMART" id="SM00421"/>
    </source>
</evidence>
<feature type="domain" description="HTH luxR-type" evidence="1">
    <location>
        <begin position="313"/>
        <end position="370"/>
    </location>
</feature>
<dbReference type="InterPro" id="IPR000792">
    <property type="entry name" value="Tscrpt_reg_LuxR_C"/>
</dbReference>
<dbReference type="Gene3D" id="1.10.10.10">
    <property type="entry name" value="Winged helix-like DNA-binding domain superfamily/Winged helix DNA-binding domain"/>
    <property type="match status" value="1"/>
</dbReference>
<keyword evidence="3" id="KW-1185">Reference proteome</keyword>
<sequence length="381" mass="41213">MSGPSVDAVISAVDNLLAGALDADRMPLAVEQLRQLFNGSKACLSRIGPNMTAADSVSTNSDEAMQRRCYEDLAEDFVRLGETLRSVPIGSVYRDSDLLGEETLRASRPWREWMAPQDMYGGIACRLAETGSSSWFFDVQRGKNQESFDAAEAALLGQLAPLLRKVTELSRQVGHLKLQRDEARGALDALAMAIVIVDRDLQVSYANEGADEILSDPEGAIGLRQGRLFARQPSDQRQLKRLVEAALRSATDPLEEHRSSMIVRGSSDGAHALSACVMPAAPTRPGEAAPAKVMMALRPLGMATDLVVSSRQLFNLTESEARFASALASGLSLTQAAEAQGVRISTARTHLARIFQKTDTRQQSQLVSLLRGAVLPLRARA</sequence>
<evidence type="ECO:0000313" key="2">
    <source>
        <dbReference type="EMBL" id="KPH81995.1"/>
    </source>
</evidence>
<dbReference type="SUPFAM" id="SSF55785">
    <property type="entry name" value="PYP-like sensor domain (PAS domain)"/>
    <property type="match status" value="1"/>
</dbReference>
<dbReference type="RefSeq" id="WP_054208187.1">
    <property type="nucleotide sequence ID" value="NZ_LGSZ01000025.1"/>
</dbReference>
<dbReference type="GO" id="GO:0006355">
    <property type="term" value="P:regulation of DNA-templated transcription"/>
    <property type="evidence" value="ECO:0007669"/>
    <property type="project" value="InterPro"/>
</dbReference>
<gene>
    <name evidence="2" type="ORF">AE618_06380</name>
</gene>
<dbReference type="Proteomes" id="UP000037822">
    <property type="component" value="Unassembled WGS sequence"/>
</dbReference>
<dbReference type="SUPFAM" id="SSF46894">
    <property type="entry name" value="C-terminal effector domain of the bipartite response regulators"/>
    <property type="match status" value="1"/>
</dbReference>